<dbReference type="Proteomes" id="UP001143856">
    <property type="component" value="Unassembled WGS sequence"/>
</dbReference>
<comment type="caution">
    <text evidence="1">The sequence shown here is derived from an EMBL/GenBank/DDBJ whole genome shotgun (WGS) entry which is preliminary data.</text>
</comment>
<gene>
    <name evidence="1" type="ORF">NUW58_g2353</name>
</gene>
<keyword evidence="2" id="KW-1185">Reference proteome</keyword>
<reference evidence="1" key="1">
    <citation type="submission" date="2022-10" db="EMBL/GenBank/DDBJ databases">
        <title>Genome Sequence of Xylaria curta.</title>
        <authorList>
            <person name="Buettner E."/>
        </authorList>
    </citation>
    <scope>NUCLEOTIDE SEQUENCE</scope>
    <source>
        <strain evidence="1">Babe10</strain>
    </source>
</reference>
<dbReference type="EMBL" id="JAPDGR010000301">
    <property type="protein sequence ID" value="KAJ2991903.1"/>
    <property type="molecule type" value="Genomic_DNA"/>
</dbReference>
<evidence type="ECO:0000313" key="2">
    <source>
        <dbReference type="Proteomes" id="UP001143856"/>
    </source>
</evidence>
<proteinExistence type="predicted"/>
<protein>
    <submittedName>
        <fullName evidence="1">Uncharacterized protein</fullName>
    </submittedName>
</protein>
<sequence length="255" mass="28758">MGPSDALSRYQYVAHQVIKKYPVGACDTTRSRVEDHTKNCASPYAHKSSATALTLLEVPDNTEDSRTEVESYPKVCVYHAGTGRIMFLGCLKLSTLFIFAFFGFVVTPAYYDKEGFSPTVARTAFCAIAPLVFVAYITSPFVTFIHMRLPPFALRSEEMLSRYVISPQAELEITTMSIISKLRVSTVKLSELEPVNRRFGIVTMARDTTAENAARKWYMFPAVGNFSVQRLNGQLGPNKQPWAWHNIWEAYTARR</sequence>
<evidence type="ECO:0000313" key="1">
    <source>
        <dbReference type="EMBL" id="KAJ2991903.1"/>
    </source>
</evidence>
<organism evidence="1 2">
    <name type="scientific">Xylaria curta</name>
    <dbReference type="NCBI Taxonomy" id="42375"/>
    <lineage>
        <taxon>Eukaryota</taxon>
        <taxon>Fungi</taxon>
        <taxon>Dikarya</taxon>
        <taxon>Ascomycota</taxon>
        <taxon>Pezizomycotina</taxon>
        <taxon>Sordariomycetes</taxon>
        <taxon>Xylariomycetidae</taxon>
        <taxon>Xylariales</taxon>
        <taxon>Xylariaceae</taxon>
        <taxon>Xylaria</taxon>
    </lineage>
</organism>
<accession>A0ACC1PIU6</accession>
<name>A0ACC1PIU6_9PEZI</name>